<evidence type="ECO:0000313" key="5">
    <source>
        <dbReference type="Proteomes" id="UP000006228"/>
    </source>
</evidence>
<dbReference type="PANTHER" id="PTHR43420">
    <property type="entry name" value="ACETYLTRANSFERASE"/>
    <property type="match status" value="1"/>
</dbReference>
<dbReference type="SUPFAM" id="SSF55729">
    <property type="entry name" value="Acyl-CoA N-acyltransferases (Nat)"/>
    <property type="match status" value="1"/>
</dbReference>
<dbReference type="AlphaFoldDB" id="E8M997"/>
<proteinExistence type="predicted"/>
<evidence type="ECO:0000256" key="1">
    <source>
        <dbReference type="ARBA" id="ARBA00022679"/>
    </source>
</evidence>
<protein>
    <recommendedName>
        <fullName evidence="3">N-acetyltransferase domain-containing protein</fullName>
    </recommendedName>
</protein>
<keyword evidence="2" id="KW-0012">Acyltransferase</keyword>
<gene>
    <name evidence="4" type="ORF">VISI1226_09744</name>
</gene>
<dbReference type="RefSeq" id="WP_008078473.1">
    <property type="nucleotide sequence ID" value="NZ_AEVT01000083.1"/>
</dbReference>
<dbReference type="CDD" id="cd04301">
    <property type="entry name" value="NAT_SF"/>
    <property type="match status" value="1"/>
</dbReference>
<reference evidence="4 5" key="1">
    <citation type="journal article" date="2012" name="Int. J. Syst. Evol. Microbiol.">
        <title>Vibrio caribbeanicus sp. nov., isolated from the marine sponge Scleritoderma cyanea.</title>
        <authorList>
            <person name="Hoffmann M."/>
            <person name="Monday S.R."/>
            <person name="Allard M.W."/>
            <person name="Strain E.A."/>
            <person name="Whittaker P."/>
            <person name="Naum M."/>
            <person name="McCarthy P.J."/>
            <person name="Lopez J.V."/>
            <person name="Fischer M."/>
            <person name="Brown E.W."/>
        </authorList>
    </citation>
    <scope>NUCLEOTIDE SEQUENCE [LARGE SCALE GENOMIC DNA]</scope>
    <source>
        <strain evidence="5">DSMZ 21326</strain>
    </source>
</reference>
<dbReference type="PROSITE" id="PS51186">
    <property type="entry name" value="GNAT"/>
    <property type="match status" value="1"/>
</dbReference>
<evidence type="ECO:0000256" key="2">
    <source>
        <dbReference type="ARBA" id="ARBA00023315"/>
    </source>
</evidence>
<evidence type="ECO:0000313" key="4">
    <source>
        <dbReference type="EMBL" id="EGA69453.1"/>
    </source>
</evidence>
<dbReference type="eggNOG" id="COG0456">
    <property type="taxonomic scope" value="Bacteria"/>
</dbReference>
<dbReference type="Pfam" id="PF13673">
    <property type="entry name" value="Acetyltransf_10"/>
    <property type="match status" value="1"/>
</dbReference>
<dbReference type="Proteomes" id="UP000006228">
    <property type="component" value="Unassembled WGS sequence"/>
</dbReference>
<organism evidence="4 5">
    <name type="scientific">Vibrio sinaloensis DSM 21326</name>
    <dbReference type="NCBI Taxonomy" id="945550"/>
    <lineage>
        <taxon>Bacteria</taxon>
        <taxon>Pseudomonadati</taxon>
        <taxon>Pseudomonadota</taxon>
        <taxon>Gammaproteobacteria</taxon>
        <taxon>Vibrionales</taxon>
        <taxon>Vibrionaceae</taxon>
        <taxon>Vibrio</taxon>
        <taxon>Vibrio oreintalis group</taxon>
    </lineage>
</organism>
<dbReference type="GeneID" id="95570147"/>
<comment type="caution">
    <text evidence="4">The sequence shown here is derived from an EMBL/GenBank/DDBJ whole genome shotgun (WGS) entry which is preliminary data.</text>
</comment>
<feature type="domain" description="N-acetyltransferase" evidence="3">
    <location>
        <begin position="1"/>
        <end position="135"/>
    </location>
</feature>
<dbReference type="InterPro" id="IPR000182">
    <property type="entry name" value="GNAT_dom"/>
</dbReference>
<dbReference type="InterPro" id="IPR016181">
    <property type="entry name" value="Acyl_CoA_acyltransferase"/>
</dbReference>
<dbReference type="GO" id="GO:0016747">
    <property type="term" value="F:acyltransferase activity, transferring groups other than amino-acyl groups"/>
    <property type="evidence" value="ECO:0007669"/>
    <property type="project" value="InterPro"/>
</dbReference>
<sequence>MIIKPISAEQTLPIRFAVLWPHKSIDYCRVDDDEFGEHYGAFINDELVSVASVFTHNRVSRLRKFATLQDYQGQGIGSQLLTAILEDVRQKHCTLFWCDARETAASLYQRFGLEPQGERFYKGEVAYFKMVLSLTD</sequence>
<name>E8M997_PHOS4</name>
<accession>E8M997</accession>
<dbReference type="OrthoDB" id="1178186at2"/>
<dbReference type="EMBL" id="AEVT01000083">
    <property type="protein sequence ID" value="EGA69453.1"/>
    <property type="molecule type" value="Genomic_DNA"/>
</dbReference>
<keyword evidence="1" id="KW-0808">Transferase</keyword>
<evidence type="ECO:0000259" key="3">
    <source>
        <dbReference type="PROSITE" id="PS51186"/>
    </source>
</evidence>
<dbReference type="Gene3D" id="3.40.630.30">
    <property type="match status" value="1"/>
</dbReference>
<dbReference type="InterPro" id="IPR050680">
    <property type="entry name" value="YpeA/RimI_acetyltransf"/>
</dbReference>